<dbReference type="Proteomes" id="UP000684084">
    <property type="component" value="Unassembled WGS sequence"/>
</dbReference>
<dbReference type="AlphaFoldDB" id="A0A2I1DWD4"/>
<evidence type="ECO:0000256" key="1">
    <source>
        <dbReference type="SAM" id="MobiDB-lite"/>
    </source>
</evidence>
<evidence type="ECO:0000313" key="4">
    <source>
        <dbReference type="EMBL" id="PKC05815.1"/>
    </source>
</evidence>
<feature type="compositionally biased region" description="Basic and acidic residues" evidence="1">
    <location>
        <begin position="50"/>
        <end position="61"/>
    </location>
</feature>
<sequence length="117" mass="13767">MQFNLVLFFLALLSVLSLGATVRKNEGTSVKRRSNDYGDDDGYGHKLRRRNDYGDHDDHDNYGGYDKLKLRRRNDYGDHDHDNYGGYDKLKLRKRNDYDDHDGYGHKHGHKHGHGRY</sequence>
<feature type="chain" id="PRO_5014165424" evidence="2">
    <location>
        <begin position="20"/>
        <end position="117"/>
    </location>
</feature>
<proteinExistence type="predicted"/>
<comment type="caution">
    <text evidence="3">The sequence shown here is derived from an EMBL/GenBank/DDBJ whole genome shotgun (WGS) entry which is preliminary data.</text>
</comment>
<feature type="compositionally biased region" description="Basic residues" evidence="1">
    <location>
        <begin position="106"/>
        <end position="117"/>
    </location>
</feature>
<accession>A0A2I1DWD4</accession>
<reference evidence="3" key="5">
    <citation type="submission" date="2020-05" db="EMBL/GenBank/DDBJ databases">
        <authorList>
            <person name="Rincon C."/>
            <person name="Sanders R I."/>
            <person name="Robbins C."/>
            <person name="Chaturvedi A."/>
        </authorList>
    </citation>
    <scope>NUCLEOTIDE SEQUENCE</scope>
    <source>
        <strain evidence="3">CHB12</strain>
    </source>
</reference>
<dbReference type="Proteomes" id="UP000232688">
    <property type="component" value="Unassembled WGS sequence"/>
</dbReference>
<reference evidence="4 7" key="2">
    <citation type="submission" date="2017-09" db="EMBL/GenBank/DDBJ databases">
        <title>Extensive intraspecific genome diversity in a model arbuscular mycorrhizal fungus.</title>
        <authorList>
            <person name="Chen E.C."/>
            <person name="Morin E."/>
            <person name="Beaudet D."/>
            <person name="Noel J."/>
            <person name="Ndikumana S."/>
            <person name="Charron P."/>
            <person name="St-Onge C."/>
            <person name="Giorgi J."/>
            <person name="Grigoriev I.V."/>
            <person name="Roux C."/>
            <person name="Martin F.M."/>
            <person name="Corradi N."/>
        </authorList>
    </citation>
    <scope>NUCLEOTIDE SEQUENCE [LARGE SCALE GENOMIC DNA]</scope>
    <source>
        <strain evidence="4 7">A5</strain>
    </source>
</reference>
<evidence type="ECO:0000256" key="2">
    <source>
        <dbReference type="SAM" id="SignalP"/>
    </source>
</evidence>
<feature type="signal peptide" evidence="2">
    <location>
        <begin position="1"/>
        <end position="19"/>
    </location>
</feature>
<evidence type="ECO:0000313" key="5">
    <source>
        <dbReference type="EMBL" id="PKC69519.1"/>
    </source>
</evidence>
<evidence type="ECO:0000313" key="8">
    <source>
        <dbReference type="Proteomes" id="UP000684084"/>
    </source>
</evidence>
<evidence type="ECO:0000313" key="7">
    <source>
        <dbReference type="Proteomes" id="UP000232722"/>
    </source>
</evidence>
<reference evidence="5 6" key="3">
    <citation type="submission" date="2017-10" db="EMBL/GenBank/DDBJ databases">
        <title>Extensive intraspecific genome diversity in a model arbuscular mycorrhizal fungus.</title>
        <authorList>
            <person name="Chen E.C.H."/>
            <person name="Morin E."/>
            <person name="Baudet D."/>
            <person name="Noel J."/>
            <person name="Ndikumana S."/>
            <person name="Charron P."/>
            <person name="St-Onge C."/>
            <person name="Giorgi J."/>
            <person name="Grigoriev I.V."/>
            <person name="Roux C."/>
            <person name="Martin F.M."/>
            <person name="Corradi N."/>
        </authorList>
    </citation>
    <scope>NUCLEOTIDE SEQUENCE [LARGE SCALE GENOMIC DNA]</scope>
    <source>
        <strain evidence="5 6">A1</strain>
    </source>
</reference>
<evidence type="ECO:0000313" key="6">
    <source>
        <dbReference type="Proteomes" id="UP000232688"/>
    </source>
</evidence>
<dbReference type="EMBL" id="LLXH01000274">
    <property type="protein sequence ID" value="PKC69519.1"/>
    <property type="molecule type" value="Genomic_DNA"/>
</dbReference>
<protein>
    <submittedName>
        <fullName evidence="3">Uncharacterized protein</fullName>
    </submittedName>
</protein>
<feature type="region of interest" description="Disordered" evidence="1">
    <location>
        <begin position="98"/>
        <end position="117"/>
    </location>
</feature>
<evidence type="ECO:0000313" key="3">
    <source>
        <dbReference type="EMBL" id="CAB5347284.1"/>
    </source>
</evidence>
<dbReference type="EMBL" id="CAGKOT010000006">
    <property type="protein sequence ID" value="CAB5347284.1"/>
    <property type="molecule type" value="Genomic_DNA"/>
</dbReference>
<dbReference type="VEuPathDB" id="FungiDB:RhiirA1_392061"/>
<keyword evidence="2" id="KW-0732">Signal</keyword>
<organism evidence="3 8">
    <name type="scientific">Rhizophagus irregularis</name>
    <dbReference type="NCBI Taxonomy" id="588596"/>
    <lineage>
        <taxon>Eukaryota</taxon>
        <taxon>Fungi</taxon>
        <taxon>Fungi incertae sedis</taxon>
        <taxon>Mucoromycota</taxon>
        <taxon>Glomeromycotina</taxon>
        <taxon>Glomeromycetes</taxon>
        <taxon>Glomerales</taxon>
        <taxon>Glomeraceae</taxon>
        <taxon>Rhizophagus</taxon>
    </lineage>
</organism>
<feature type="region of interest" description="Disordered" evidence="1">
    <location>
        <begin position="23"/>
        <end position="66"/>
    </location>
</feature>
<dbReference type="EMBL" id="LLXJ01000832">
    <property type="protein sequence ID" value="PKC05815.1"/>
    <property type="molecule type" value="Genomic_DNA"/>
</dbReference>
<name>A0A2I1DWD4_9GLOM</name>
<gene>
    <name evidence="3" type="ORF">CHRIB12_LOCUS4375</name>
    <name evidence="5" type="ORF">RhiirA1_392061</name>
    <name evidence="4" type="ORF">RhiirA5_484538</name>
</gene>
<dbReference type="Proteomes" id="UP000232722">
    <property type="component" value="Unassembled WGS sequence"/>
</dbReference>
<reference evidence="5 6" key="4">
    <citation type="submission" date="2017-10" db="EMBL/GenBank/DDBJ databases">
        <title>Genome analyses suggest a sexual origin of heterokaryosis in a supposedly ancient asexual fungus.</title>
        <authorList>
            <person name="Corradi N."/>
            <person name="Sedzielewska K."/>
            <person name="Noel J."/>
            <person name="Charron P."/>
            <person name="Farinelli L."/>
            <person name="Marton T."/>
            <person name="Kruger M."/>
            <person name="Pelin A."/>
            <person name="Brachmann A."/>
            <person name="Corradi N."/>
        </authorList>
    </citation>
    <scope>NUCLEOTIDE SEQUENCE [LARGE SCALE GENOMIC DNA]</scope>
    <source>
        <strain evidence="5 6">A1</strain>
    </source>
</reference>
<reference evidence="4 7" key="1">
    <citation type="submission" date="2016-04" db="EMBL/GenBank/DDBJ databases">
        <title>Genome analyses suggest a sexual origin of heterokaryosis in a supposedly ancient asexual fungus.</title>
        <authorList>
            <person name="Ropars J."/>
            <person name="Sedzielewska K."/>
            <person name="Noel J."/>
            <person name="Charron P."/>
            <person name="Farinelli L."/>
            <person name="Marton T."/>
            <person name="Kruger M."/>
            <person name="Pelin A."/>
            <person name="Brachmann A."/>
            <person name="Corradi N."/>
        </authorList>
    </citation>
    <scope>NUCLEOTIDE SEQUENCE [LARGE SCALE GENOMIC DNA]</scope>
    <source>
        <strain evidence="4 7">A5</strain>
    </source>
</reference>